<dbReference type="EMBL" id="BGPR01004530">
    <property type="protein sequence ID" value="GBN00603.1"/>
    <property type="molecule type" value="Genomic_DNA"/>
</dbReference>
<dbReference type="Gene3D" id="2.60.210.10">
    <property type="entry name" value="Apoptosis, Tumor Necrosis Factor Receptor Associated Protein 2, Chain A"/>
    <property type="match status" value="1"/>
</dbReference>
<proteinExistence type="predicted"/>
<dbReference type="Proteomes" id="UP000499080">
    <property type="component" value="Unassembled WGS sequence"/>
</dbReference>
<organism evidence="2 3">
    <name type="scientific">Araneus ventricosus</name>
    <name type="common">Orbweaver spider</name>
    <name type="synonym">Epeira ventricosa</name>
    <dbReference type="NCBI Taxonomy" id="182803"/>
    <lineage>
        <taxon>Eukaryota</taxon>
        <taxon>Metazoa</taxon>
        <taxon>Ecdysozoa</taxon>
        <taxon>Arthropoda</taxon>
        <taxon>Chelicerata</taxon>
        <taxon>Arachnida</taxon>
        <taxon>Araneae</taxon>
        <taxon>Araneomorphae</taxon>
        <taxon>Entelegynae</taxon>
        <taxon>Araneoidea</taxon>
        <taxon>Araneidae</taxon>
        <taxon>Araneus</taxon>
    </lineage>
</organism>
<dbReference type="Pfam" id="PF00651">
    <property type="entry name" value="BTB"/>
    <property type="match status" value="1"/>
</dbReference>
<dbReference type="Gene3D" id="3.30.710.10">
    <property type="entry name" value="Potassium Channel Kv1.1, Chain A"/>
    <property type="match status" value="1"/>
</dbReference>
<dbReference type="SMART" id="SM00225">
    <property type="entry name" value="BTB"/>
    <property type="match status" value="1"/>
</dbReference>
<dbReference type="InterPro" id="IPR002083">
    <property type="entry name" value="MATH/TRAF_dom"/>
</dbReference>
<dbReference type="AlphaFoldDB" id="A0A4Y2KGR9"/>
<comment type="caution">
    <text evidence="2">The sequence shown here is derived from an EMBL/GenBank/DDBJ whole genome shotgun (WGS) entry which is preliminary data.</text>
</comment>
<feature type="domain" description="BTB" evidence="1">
    <location>
        <begin position="366"/>
        <end position="428"/>
    </location>
</feature>
<dbReference type="CDD" id="cd00121">
    <property type="entry name" value="MATH"/>
    <property type="match status" value="1"/>
</dbReference>
<keyword evidence="3" id="KW-1185">Reference proteome</keyword>
<dbReference type="PANTHER" id="PTHR24413">
    <property type="entry name" value="SPECKLE-TYPE POZ PROTEIN"/>
    <property type="match status" value="1"/>
</dbReference>
<dbReference type="GO" id="GO:0030163">
    <property type="term" value="P:protein catabolic process"/>
    <property type="evidence" value="ECO:0007669"/>
    <property type="project" value="UniProtKB-ARBA"/>
</dbReference>
<protein>
    <submittedName>
        <fullName evidence="2">TD and POZ domain-containing protein 2</fullName>
    </submittedName>
</protein>
<dbReference type="CDD" id="cd18186">
    <property type="entry name" value="BTB_POZ_ZBTB_KLHL-like"/>
    <property type="match status" value="1"/>
</dbReference>
<evidence type="ECO:0000313" key="2">
    <source>
        <dbReference type="EMBL" id="GBN00603.1"/>
    </source>
</evidence>
<evidence type="ECO:0000313" key="3">
    <source>
        <dbReference type="Proteomes" id="UP000499080"/>
    </source>
</evidence>
<dbReference type="InterPro" id="IPR000210">
    <property type="entry name" value="BTB/POZ_dom"/>
</dbReference>
<dbReference type="PROSITE" id="PS50097">
    <property type="entry name" value="BTB"/>
    <property type="match status" value="1"/>
</dbReference>
<dbReference type="InterPro" id="IPR008974">
    <property type="entry name" value="TRAF-like"/>
</dbReference>
<dbReference type="OrthoDB" id="6431021at2759"/>
<reference evidence="2 3" key="1">
    <citation type="journal article" date="2019" name="Sci. Rep.">
        <title>Orb-weaving spider Araneus ventricosus genome elucidates the spidroin gene catalogue.</title>
        <authorList>
            <person name="Kono N."/>
            <person name="Nakamura H."/>
            <person name="Ohtoshi R."/>
            <person name="Moran D.A.P."/>
            <person name="Shinohara A."/>
            <person name="Yoshida Y."/>
            <person name="Fujiwara M."/>
            <person name="Mori M."/>
            <person name="Tomita M."/>
            <person name="Arakawa K."/>
        </authorList>
    </citation>
    <scope>NUCLEOTIDE SEQUENCE [LARGE SCALE GENOMIC DNA]</scope>
</reference>
<dbReference type="Gene3D" id="1.25.40.420">
    <property type="match status" value="1"/>
</dbReference>
<accession>A0A4Y2KGR9</accession>
<name>A0A4Y2KGR9_ARAVE</name>
<dbReference type="SUPFAM" id="SSF49599">
    <property type="entry name" value="TRAF domain-like"/>
    <property type="match status" value="1"/>
</dbReference>
<dbReference type="SUPFAM" id="SSF54695">
    <property type="entry name" value="POZ domain"/>
    <property type="match status" value="1"/>
</dbReference>
<sequence length="528" mass="60444">MMDVRQTAFEVKWSIENIKSWLQKRNDTLYSPQFLTETLTNTRWKLSLSPNWQLAEKYLSLTLQRDVEDNGPNLIDLRYELSFLRSDGSPLKSKSCTKKFAPETISHELKVKQVEILAGKKEAYLLEGVLTVCCKLWNTWSTISKEGQCSSLRSVIGTKCINLNATIDNFSLSSSAIVNFLSPSTDINLISLDVYASYDEFVFQRKYVECKSFSWYSFKLFALDASGYRKEFNEKNCLASHLPLANQHTYLMYQDFCSKYLPNKTLTLQLEVSYHPGIISECAESEFHNYENLSCEATDLENLTTSDSEKVCLSVSDCLHSSNPCNVEESQSSDEDKCLATDGKRYLPLTTLKEDMASLYNNPLFCDMKLRTDTKTFPAHRSVLCARSPEFKKMFTTDMKEEKADECIEVQNISSDTLSRMLQFIYTDCAGDLEMKSAKDLYIASIEYKIASLKQCCSSFMKKNLCPSNVCEVLVLADMHQDKDLESIAQEYVLSNDKEVFYSEEWKLFIKNYGSLAAQVMLLKFTKE</sequence>
<gene>
    <name evidence="2" type="primary">Tdpoz2_12</name>
    <name evidence="2" type="ORF">AVEN_167526_1</name>
</gene>
<dbReference type="InterPro" id="IPR011333">
    <property type="entry name" value="SKP1/BTB/POZ_sf"/>
</dbReference>
<evidence type="ECO:0000259" key="1">
    <source>
        <dbReference type="PROSITE" id="PS50097"/>
    </source>
</evidence>